<comment type="caution">
    <text evidence="1">The sequence shown here is derived from an EMBL/GenBank/DDBJ whole genome shotgun (WGS) entry which is preliminary data.</text>
</comment>
<evidence type="ECO:0000313" key="1">
    <source>
        <dbReference type="EMBL" id="RKK90954.1"/>
    </source>
</evidence>
<protein>
    <submittedName>
        <fullName evidence="1">Uncharacterized protein</fullName>
    </submittedName>
</protein>
<gene>
    <name evidence="1" type="ORF">BFJ68_g16321</name>
</gene>
<proteinExistence type="predicted"/>
<accession>A0A420PEP7</accession>
<name>A0A420PEP7_FUSOX</name>
<dbReference type="EMBL" id="MRCY01000248">
    <property type="protein sequence ID" value="RKK90954.1"/>
    <property type="molecule type" value="Genomic_DNA"/>
</dbReference>
<dbReference type="AlphaFoldDB" id="A0A420PEP7"/>
<reference evidence="1 2" key="1">
    <citation type="journal article" date="2018" name="Sci. Rep.">
        <title>Characterisation of pathogen-specific regions and novel effector candidates in Fusarium oxysporum f. sp. cepae.</title>
        <authorList>
            <person name="Armitage A.D."/>
            <person name="Taylor A."/>
            <person name="Sobczyk M.K."/>
            <person name="Baxter L."/>
            <person name="Greenfield B.P."/>
            <person name="Bates H.J."/>
            <person name="Wilson F."/>
            <person name="Jackson A.C."/>
            <person name="Ott S."/>
            <person name="Harrison R.J."/>
            <person name="Clarkson J.P."/>
        </authorList>
    </citation>
    <scope>NUCLEOTIDE SEQUENCE [LARGE SCALE GENOMIC DNA]</scope>
    <source>
        <strain evidence="1 2">Fo_A28</strain>
    </source>
</reference>
<organism evidence="1 2">
    <name type="scientific">Fusarium oxysporum</name>
    <name type="common">Fusarium vascular wilt</name>
    <dbReference type="NCBI Taxonomy" id="5507"/>
    <lineage>
        <taxon>Eukaryota</taxon>
        <taxon>Fungi</taxon>
        <taxon>Dikarya</taxon>
        <taxon>Ascomycota</taxon>
        <taxon>Pezizomycotina</taxon>
        <taxon>Sordariomycetes</taxon>
        <taxon>Hypocreomycetidae</taxon>
        <taxon>Hypocreales</taxon>
        <taxon>Nectriaceae</taxon>
        <taxon>Fusarium</taxon>
        <taxon>Fusarium oxysporum species complex</taxon>
    </lineage>
</organism>
<evidence type="ECO:0000313" key="2">
    <source>
        <dbReference type="Proteomes" id="UP000285860"/>
    </source>
</evidence>
<sequence>MAGVERLLVRFLLSSVLIDDHRKFQGRATDISSPVFYMLKPDADEPLLQESKMA</sequence>
<dbReference type="Proteomes" id="UP000285860">
    <property type="component" value="Unassembled WGS sequence"/>
</dbReference>